<dbReference type="SUPFAM" id="SSF52540">
    <property type="entry name" value="P-loop containing nucleoside triphosphate hydrolases"/>
    <property type="match status" value="1"/>
</dbReference>
<feature type="transmembrane region" description="Helical" evidence="4">
    <location>
        <begin position="7"/>
        <end position="27"/>
    </location>
</feature>
<keyword evidence="1" id="KW-0808">Transferase</keyword>
<dbReference type="Pfam" id="PF00685">
    <property type="entry name" value="Sulfotransfer_1"/>
    <property type="match status" value="1"/>
</dbReference>
<evidence type="ECO:0000256" key="1">
    <source>
        <dbReference type="ARBA" id="ARBA00022679"/>
    </source>
</evidence>
<keyword evidence="4" id="KW-0472">Membrane</keyword>
<evidence type="ECO:0000256" key="2">
    <source>
        <dbReference type="ARBA" id="ARBA00023180"/>
    </source>
</evidence>
<feature type="compositionally biased region" description="Acidic residues" evidence="3">
    <location>
        <begin position="58"/>
        <end position="72"/>
    </location>
</feature>
<evidence type="ECO:0000256" key="3">
    <source>
        <dbReference type="SAM" id="MobiDB-lite"/>
    </source>
</evidence>
<dbReference type="GO" id="GO:0008467">
    <property type="term" value="F:[heparan sulfate]-glucosamine 3-sulfotransferase activity"/>
    <property type="evidence" value="ECO:0007669"/>
    <property type="project" value="TreeGrafter"/>
</dbReference>
<keyword evidence="4" id="KW-0812">Transmembrane</keyword>
<reference evidence="5" key="1">
    <citation type="submission" date="2022-03" db="EMBL/GenBank/DDBJ databases">
        <authorList>
            <person name="Martin C."/>
        </authorList>
    </citation>
    <scope>NUCLEOTIDE SEQUENCE</scope>
</reference>
<organism evidence="5 6">
    <name type="scientific">Owenia fusiformis</name>
    <name type="common">Polychaete worm</name>
    <dbReference type="NCBI Taxonomy" id="6347"/>
    <lineage>
        <taxon>Eukaryota</taxon>
        <taxon>Metazoa</taxon>
        <taxon>Spiralia</taxon>
        <taxon>Lophotrochozoa</taxon>
        <taxon>Annelida</taxon>
        <taxon>Polychaeta</taxon>
        <taxon>Sedentaria</taxon>
        <taxon>Canalipalpata</taxon>
        <taxon>Sabellida</taxon>
        <taxon>Oweniida</taxon>
        <taxon>Oweniidae</taxon>
        <taxon>Owenia</taxon>
    </lineage>
</organism>
<protein>
    <submittedName>
        <fullName evidence="5">Uncharacterized protein</fullName>
    </submittedName>
</protein>
<keyword evidence="4" id="KW-1133">Transmembrane helix</keyword>
<evidence type="ECO:0000256" key="4">
    <source>
        <dbReference type="SAM" id="Phobius"/>
    </source>
</evidence>
<dbReference type="PANTHER" id="PTHR10605:SF72">
    <property type="entry name" value="HEPARAN SULFATE 3-O SULFOTRANSFERASE-B, ISOFORM A"/>
    <property type="match status" value="1"/>
</dbReference>
<dbReference type="InterPro" id="IPR037359">
    <property type="entry name" value="NST/OST"/>
</dbReference>
<dbReference type="Proteomes" id="UP000749559">
    <property type="component" value="Unassembled WGS sequence"/>
</dbReference>
<feature type="compositionally biased region" description="Acidic residues" evidence="3">
    <location>
        <begin position="143"/>
        <end position="154"/>
    </location>
</feature>
<feature type="compositionally biased region" description="Basic and acidic residues" evidence="3">
    <location>
        <begin position="119"/>
        <end position="133"/>
    </location>
</feature>
<feature type="region of interest" description="Disordered" evidence="3">
    <location>
        <begin position="53"/>
        <end position="72"/>
    </location>
</feature>
<comment type="caution">
    <text evidence="5">The sequence shown here is derived from an EMBL/GenBank/DDBJ whole genome shotgun (WGS) entry which is preliminary data.</text>
</comment>
<keyword evidence="2" id="KW-0325">Glycoprotein</keyword>
<name>A0A8J1U6D7_OWEFU</name>
<dbReference type="EMBL" id="CAIIXF020000009">
    <property type="protein sequence ID" value="CAH1795077.1"/>
    <property type="molecule type" value="Genomic_DNA"/>
</dbReference>
<dbReference type="InterPro" id="IPR027417">
    <property type="entry name" value="P-loop_NTPase"/>
</dbReference>
<dbReference type="Gene3D" id="3.40.50.300">
    <property type="entry name" value="P-loop containing nucleotide triphosphate hydrolases"/>
    <property type="match status" value="1"/>
</dbReference>
<sequence length="496" mass="57423">MVGRRTPTFIIVSGGILLLFCITYSLAPLRHINKASIDQVQWPLFTSDFGQIDKRQDDNDEADASETQEDEDVLFNTLEHIRDRKQNSETKDIPYDNNENDNNMKTLPGNAQAEPDAGNSKDSDTKFDPRNNKSPDTAGFQQDNDERETQEESGETNQKAIDEIKSVNDDNDVTNTTILVSMLDNLLETVESKQGTDLDEIHNEDTYDKETELYEIESETWNNATETYLPKTKKFPGLIIIGIHKCGTYALSYFLEIHPNLVRTPGTEIHFFDRMSEYKKGLDYYISQMPLTDPTQIGYEKTPGYFDRANPRDIYNANKDVKLAIIACDPVRRTMSHHLTKTLVFQKNLTYEGCILHENGILNTESCSYIYRGHYATYFKRYLEVFPKEQILVVSTDELKTDPISVIKKFETFLKLPKVVNENMLYFDEASKQFCVKPEYWNRKFIGKYNGCMLRPDKHQVHPEIHPELVKKLASHFKDRNREFEQLTGKNFSWAE</sequence>
<evidence type="ECO:0000313" key="6">
    <source>
        <dbReference type="Proteomes" id="UP000749559"/>
    </source>
</evidence>
<proteinExistence type="predicted"/>
<feature type="compositionally biased region" description="Basic and acidic residues" evidence="3">
    <location>
        <begin position="80"/>
        <end position="94"/>
    </location>
</feature>
<dbReference type="OrthoDB" id="411451at2759"/>
<gene>
    <name evidence="5" type="ORF">OFUS_LOCUS19667</name>
</gene>
<evidence type="ECO:0000313" key="5">
    <source>
        <dbReference type="EMBL" id="CAH1795077.1"/>
    </source>
</evidence>
<dbReference type="InterPro" id="IPR000863">
    <property type="entry name" value="Sulfotransferase_dom"/>
</dbReference>
<dbReference type="AlphaFoldDB" id="A0A8J1U6D7"/>
<accession>A0A8J1U6D7</accession>
<dbReference type="PANTHER" id="PTHR10605">
    <property type="entry name" value="HEPARAN SULFATE SULFOTRANSFERASE"/>
    <property type="match status" value="1"/>
</dbReference>
<keyword evidence="6" id="KW-1185">Reference proteome</keyword>
<feature type="region of interest" description="Disordered" evidence="3">
    <location>
        <begin position="80"/>
        <end position="164"/>
    </location>
</feature>